<dbReference type="InterPro" id="IPR019106">
    <property type="entry name" value="T4SS_TrbC"/>
</dbReference>
<evidence type="ECO:0000313" key="2">
    <source>
        <dbReference type="Proteomes" id="UP000044071"/>
    </source>
</evidence>
<evidence type="ECO:0000313" key="1">
    <source>
        <dbReference type="EMBL" id="CDZ79408.1"/>
    </source>
</evidence>
<dbReference type="OrthoDB" id="6139428at2"/>
<organism evidence="1 2">
    <name type="scientific">Legionella massiliensis</name>
    <dbReference type="NCBI Taxonomy" id="1034943"/>
    <lineage>
        <taxon>Bacteria</taxon>
        <taxon>Pseudomonadati</taxon>
        <taxon>Pseudomonadota</taxon>
        <taxon>Gammaproteobacteria</taxon>
        <taxon>Legionellales</taxon>
        <taxon>Legionellaceae</taxon>
        <taxon>Legionella</taxon>
    </lineage>
</organism>
<dbReference type="InterPro" id="IPR014113">
    <property type="entry name" value="T4SS_TrbC_subgr"/>
</dbReference>
<dbReference type="eggNOG" id="ENOG5030AFU">
    <property type="taxonomic scope" value="Bacteria"/>
</dbReference>
<dbReference type="RefSeq" id="WP_044012678.1">
    <property type="nucleotide sequence ID" value="NZ_CCVW01000005.1"/>
</dbReference>
<keyword evidence="2" id="KW-1185">Reference proteome</keyword>
<dbReference type="AlphaFoldDB" id="A0A078L678"/>
<dbReference type="NCBIfam" id="TIGR02742">
    <property type="entry name" value="TrbC_Ftype"/>
    <property type="match status" value="1"/>
</dbReference>
<accession>A0A078L678</accession>
<dbReference type="Proteomes" id="UP000044071">
    <property type="component" value="Unassembled WGS sequence"/>
</dbReference>
<sequence>MVNKGLLFILGCLAITALHATQVSVFISFSMPQLLLEETLKESSERRIPVYLRGLYKDSMKETAAKVMALSKKIPMLNLQIDPTLFERFGIEQVPALVLDNGKAFDVIYGHLTIKEGLARMAGHGDVTLSPQAARRLAND</sequence>
<protein>
    <submittedName>
        <fullName evidence="1">Conjugal transfer pilus assembly protein TrbC</fullName>
    </submittedName>
</protein>
<dbReference type="STRING" id="1034943.BN59_03726"/>
<name>A0A078L678_9GAMM</name>
<reference evidence="1 2" key="1">
    <citation type="submission" date="2014-06" db="EMBL/GenBank/DDBJ databases">
        <authorList>
            <person name="Urmite Genomes Urmite Genomes"/>
        </authorList>
    </citation>
    <scope>NUCLEOTIDE SEQUENCE [LARGE SCALE GENOMIC DNA]</scope>
</reference>
<proteinExistence type="predicted"/>
<dbReference type="Pfam" id="PF09673">
    <property type="entry name" value="TrbC_Ftype"/>
    <property type="match status" value="1"/>
</dbReference>
<gene>
    <name evidence="1" type="ORF">BN59_03726</name>
</gene>
<dbReference type="EMBL" id="CCSB01000005">
    <property type="protein sequence ID" value="CDZ79408.1"/>
    <property type="molecule type" value="Genomic_DNA"/>
</dbReference>